<dbReference type="Gene3D" id="3.90.1300.10">
    <property type="entry name" value="Amidase signature (AS) domain"/>
    <property type="match status" value="1"/>
</dbReference>
<dbReference type="EMBL" id="UINC01002889">
    <property type="protein sequence ID" value="SVA01298.1"/>
    <property type="molecule type" value="Genomic_DNA"/>
</dbReference>
<dbReference type="Pfam" id="PF01425">
    <property type="entry name" value="Amidase"/>
    <property type="match status" value="1"/>
</dbReference>
<dbReference type="AlphaFoldDB" id="A0A381SDB2"/>
<name>A0A381SDB2_9ZZZZ</name>
<dbReference type="PANTHER" id="PTHR11895">
    <property type="entry name" value="TRANSAMIDASE"/>
    <property type="match status" value="1"/>
</dbReference>
<dbReference type="InterPro" id="IPR023631">
    <property type="entry name" value="Amidase_dom"/>
</dbReference>
<gene>
    <name evidence="2" type="ORF">METZ01_LOCUS54152</name>
</gene>
<proteinExistence type="predicted"/>
<dbReference type="InterPro" id="IPR000120">
    <property type="entry name" value="Amidase"/>
</dbReference>
<reference evidence="2" key="1">
    <citation type="submission" date="2018-05" db="EMBL/GenBank/DDBJ databases">
        <authorList>
            <person name="Lanie J.A."/>
            <person name="Ng W.-L."/>
            <person name="Kazmierczak K.M."/>
            <person name="Andrzejewski T.M."/>
            <person name="Davidsen T.M."/>
            <person name="Wayne K.J."/>
            <person name="Tettelin H."/>
            <person name="Glass J.I."/>
            <person name="Rusch D."/>
            <person name="Podicherti R."/>
            <person name="Tsui H.-C.T."/>
            <person name="Winkler M.E."/>
        </authorList>
    </citation>
    <scope>NUCLEOTIDE SEQUENCE</scope>
</reference>
<feature type="non-terminal residue" evidence="2">
    <location>
        <position position="462"/>
    </location>
</feature>
<dbReference type="GO" id="GO:0003824">
    <property type="term" value="F:catalytic activity"/>
    <property type="evidence" value="ECO:0007669"/>
    <property type="project" value="InterPro"/>
</dbReference>
<protein>
    <recommendedName>
        <fullName evidence="1">Amidase domain-containing protein</fullName>
    </recommendedName>
</protein>
<sequence length="462" mass="50596">MNNQFSFCSISELSNLIKNKKVSPVELTRYFLNKLETNGPQYNAIAHINKKSALKQAEVAEKKIFNNEYLGSLHGIPYAAKDLLSTNDGSPTTWGAKPFLNQHYEVESTIITKLNSAGAILCAKTSMVEFAGGMGYQQPNASAFGPGINPWNKSFWSGGSSSGSGSAVAAGIIPFAIGSETWGSILSPASNCGITGLRPTFGIVSRYGSMVLSWTLDKIGPLALSSNDIEIITQNIIGKDNKDPYSIENSFNITNQIPKNLKIGIPEDITNNIQKEVKDNFNATLKILESKYKLIPIKLPELPISAATRTILSAEASSAFEEIFEKGLQTKLNAQETHYSSLATNAVLAKDYIKSLRIQNILYQQMNEIFNNIDIIISPVKPSTASNINENFRWATRKEFSEDHPITLIGAIGNLIGLPGISIPNGFDKNELPTSFQIMGNIQSDRLIIKCAQLIQNETDWH</sequence>
<dbReference type="InterPro" id="IPR036928">
    <property type="entry name" value="AS_sf"/>
</dbReference>
<evidence type="ECO:0000259" key="1">
    <source>
        <dbReference type="Pfam" id="PF01425"/>
    </source>
</evidence>
<feature type="non-terminal residue" evidence="2">
    <location>
        <position position="1"/>
    </location>
</feature>
<dbReference type="PANTHER" id="PTHR11895:SF7">
    <property type="entry name" value="GLUTAMYL-TRNA(GLN) AMIDOTRANSFERASE SUBUNIT A, MITOCHONDRIAL"/>
    <property type="match status" value="1"/>
</dbReference>
<feature type="domain" description="Amidase" evidence="1">
    <location>
        <begin position="26"/>
        <end position="447"/>
    </location>
</feature>
<dbReference type="SUPFAM" id="SSF75304">
    <property type="entry name" value="Amidase signature (AS) enzymes"/>
    <property type="match status" value="1"/>
</dbReference>
<organism evidence="2">
    <name type="scientific">marine metagenome</name>
    <dbReference type="NCBI Taxonomy" id="408172"/>
    <lineage>
        <taxon>unclassified sequences</taxon>
        <taxon>metagenomes</taxon>
        <taxon>ecological metagenomes</taxon>
    </lineage>
</organism>
<evidence type="ECO:0000313" key="2">
    <source>
        <dbReference type="EMBL" id="SVA01298.1"/>
    </source>
</evidence>
<accession>A0A381SDB2</accession>